<sequence length="238" mass="27034">MDIKSLNAAYEALKIAENPYDTIFDFKEELLSSDSPEFLDFHYRILQDKALSAQLRSTIKSFFFAEAVNNRNKEVVSNFLYQKYSNGIEDISVRADVIQLLGNLKSKHAKEVALENINLPKADLRYRSIIVLGWIGSTAELKVLNERLLNDPDPQLRGYSATAMRQIWFNHPKSKENILKHIKEAIPGEKEEKALEGMIITVQDLLKKKLGLKESEYGEITGDMEAAKVKTIAVLKTC</sequence>
<evidence type="ECO:0000313" key="2">
    <source>
        <dbReference type="Proteomes" id="UP000184287"/>
    </source>
</evidence>
<dbReference type="InterPro" id="IPR016024">
    <property type="entry name" value="ARM-type_fold"/>
</dbReference>
<dbReference type="OrthoDB" id="8847851at2"/>
<dbReference type="EMBL" id="FQUQ01000004">
    <property type="protein sequence ID" value="SHG09653.1"/>
    <property type="molecule type" value="Genomic_DNA"/>
</dbReference>
<proteinExistence type="predicted"/>
<organism evidence="1 2">
    <name type="scientific">Pedobacter caeni</name>
    <dbReference type="NCBI Taxonomy" id="288992"/>
    <lineage>
        <taxon>Bacteria</taxon>
        <taxon>Pseudomonadati</taxon>
        <taxon>Bacteroidota</taxon>
        <taxon>Sphingobacteriia</taxon>
        <taxon>Sphingobacteriales</taxon>
        <taxon>Sphingobacteriaceae</taxon>
        <taxon>Pedobacter</taxon>
    </lineage>
</organism>
<dbReference type="Proteomes" id="UP000184287">
    <property type="component" value="Unassembled WGS sequence"/>
</dbReference>
<dbReference type="Gene3D" id="1.25.10.10">
    <property type="entry name" value="Leucine-rich Repeat Variant"/>
    <property type="match status" value="1"/>
</dbReference>
<evidence type="ECO:0000313" key="1">
    <source>
        <dbReference type="EMBL" id="SHG09653.1"/>
    </source>
</evidence>
<reference evidence="2" key="1">
    <citation type="submission" date="2016-11" db="EMBL/GenBank/DDBJ databases">
        <authorList>
            <person name="Varghese N."/>
            <person name="Submissions S."/>
        </authorList>
    </citation>
    <scope>NUCLEOTIDE SEQUENCE [LARGE SCALE GENOMIC DNA]</scope>
    <source>
        <strain evidence="2">DSM 16990</strain>
    </source>
</reference>
<dbReference type="STRING" id="288992.SAMN04488522_104457"/>
<dbReference type="SUPFAM" id="SSF48371">
    <property type="entry name" value="ARM repeat"/>
    <property type="match status" value="1"/>
</dbReference>
<accession>A0A1M5H118</accession>
<protein>
    <submittedName>
        <fullName evidence="1">HEAT repeat-containing protein</fullName>
    </submittedName>
</protein>
<dbReference type="InterPro" id="IPR011989">
    <property type="entry name" value="ARM-like"/>
</dbReference>
<gene>
    <name evidence="1" type="ORF">SAMN04488522_104457</name>
</gene>
<name>A0A1M5H118_9SPHI</name>
<dbReference type="AlphaFoldDB" id="A0A1M5H118"/>
<dbReference type="RefSeq" id="WP_073233129.1">
    <property type="nucleotide sequence ID" value="NZ_FQUQ01000004.1"/>
</dbReference>
<dbReference type="Pfam" id="PF13646">
    <property type="entry name" value="HEAT_2"/>
    <property type="match status" value="1"/>
</dbReference>
<keyword evidence="2" id="KW-1185">Reference proteome</keyword>